<dbReference type="InParanoid" id="A0A6P7KM81"/>
<dbReference type="KEGG" id="bspl:114842212"/>
<organism evidence="2 3">
    <name type="scientific">Betta splendens</name>
    <name type="common">Siamese fighting fish</name>
    <dbReference type="NCBI Taxonomy" id="158456"/>
    <lineage>
        <taxon>Eukaryota</taxon>
        <taxon>Metazoa</taxon>
        <taxon>Chordata</taxon>
        <taxon>Craniata</taxon>
        <taxon>Vertebrata</taxon>
        <taxon>Euteleostomi</taxon>
        <taxon>Actinopterygii</taxon>
        <taxon>Neopterygii</taxon>
        <taxon>Teleostei</taxon>
        <taxon>Neoteleostei</taxon>
        <taxon>Acanthomorphata</taxon>
        <taxon>Anabantaria</taxon>
        <taxon>Anabantiformes</taxon>
        <taxon>Anabantoidei</taxon>
        <taxon>Osphronemidae</taxon>
        <taxon>Betta</taxon>
    </lineage>
</organism>
<feature type="compositionally biased region" description="Acidic residues" evidence="1">
    <location>
        <begin position="175"/>
        <end position="188"/>
    </location>
</feature>
<evidence type="ECO:0000313" key="4">
    <source>
        <dbReference type="RefSeq" id="XP_055358625.1"/>
    </source>
</evidence>
<evidence type="ECO:0000313" key="6">
    <source>
        <dbReference type="RefSeq" id="XP_055358627.1"/>
    </source>
</evidence>
<name>A0A6P7KM81_BETSP</name>
<feature type="region of interest" description="Disordered" evidence="1">
    <location>
        <begin position="269"/>
        <end position="294"/>
    </location>
</feature>
<dbReference type="RefSeq" id="XP_055358629.1">
    <property type="nucleotide sequence ID" value="XM_055502654.1"/>
</dbReference>
<dbReference type="RefSeq" id="XP_028983658.1">
    <property type="nucleotide sequence ID" value="XM_029127825.2"/>
</dbReference>
<protein>
    <submittedName>
        <fullName evidence="3 4">Uncharacterized protein LOC114842212 isoform X1</fullName>
    </submittedName>
</protein>
<dbReference type="RefSeq" id="XP_055358626.1">
    <property type="nucleotide sequence ID" value="XM_055502651.1"/>
</dbReference>
<dbReference type="GeneID" id="114842212"/>
<evidence type="ECO:0000313" key="8">
    <source>
        <dbReference type="RefSeq" id="XP_055358629.1"/>
    </source>
</evidence>
<gene>
    <name evidence="3 4 5 6 7 8" type="primary">LOC114842212</name>
</gene>
<feature type="region of interest" description="Disordered" evidence="1">
    <location>
        <begin position="160"/>
        <end position="188"/>
    </location>
</feature>
<evidence type="ECO:0000313" key="5">
    <source>
        <dbReference type="RefSeq" id="XP_055358626.1"/>
    </source>
</evidence>
<evidence type="ECO:0000256" key="1">
    <source>
        <dbReference type="SAM" id="MobiDB-lite"/>
    </source>
</evidence>
<sequence length="387" mass="42822">MWASQQRHLECIQDPPDMIMYRVARITTINKVDVPYYKCLRGSNSLEGFHKMLPNMIPGPHCAARPNQVYLISGIARWNADRSSDAVFGGKGRRHRTYSAPLIDRLNRRCEQLFGTTEEGNYRAPVNVASNELLGLEYLFSQSTGGPRPFSLQDMVHDGPGPEEEVVQPGHQDTEEADEAYQSDPEAETDVLDAGLPHINMTSRDTSTVHSPAFEDACSPSPLPGFDKLEKQTAGIHMAAFQCHTPPPLLLPRLAIKTPVISTVTRPLTTVSSPTADPSSQTVTPCTMPSSSTPLSWARSNYYKRKRDDQPSALETKVKNLPACALCGKPTQGHSKYKKKTFCPVKSMSSSKGLENNIFQLRGICICCRRSHAVSLSKQQLHCTCCY</sequence>
<accession>A0A6P7KM81</accession>
<reference evidence="3 4" key="1">
    <citation type="submission" date="2025-04" db="UniProtKB">
        <authorList>
            <consortium name="RefSeq"/>
        </authorList>
    </citation>
    <scope>IDENTIFICATION</scope>
</reference>
<evidence type="ECO:0000313" key="3">
    <source>
        <dbReference type="RefSeq" id="XP_028983658.1"/>
    </source>
</evidence>
<dbReference type="AlphaFoldDB" id="A0A6P7KM81"/>
<dbReference type="Proteomes" id="UP000515150">
    <property type="component" value="Chromosome 15"/>
</dbReference>
<keyword evidence="2" id="KW-1185">Reference proteome</keyword>
<dbReference type="PANTHER" id="PTHR47773:SF1">
    <property type="entry name" value="C2H2-TYPE DOMAIN-CONTAINING PROTEIN"/>
    <property type="match status" value="1"/>
</dbReference>
<dbReference type="OrthoDB" id="10072098at2759"/>
<dbReference type="RefSeq" id="XP_055358627.1">
    <property type="nucleotide sequence ID" value="XM_055502652.1"/>
</dbReference>
<dbReference type="RefSeq" id="XP_055358628.1">
    <property type="nucleotide sequence ID" value="XM_055502653.1"/>
</dbReference>
<dbReference type="RefSeq" id="XP_055358625.1">
    <property type="nucleotide sequence ID" value="XM_055502650.1"/>
</dbReference>
<dbReference type="PANTHER" id="PTHR47773">
    <property type="entry name" value="SI:DKEY-9I5.2-RELATED"/>
    <property type="match status" value="1"/>
</dbReference>
<evidence type="ECO:0000313" key="7">
    <source>
        <dbReference type="RefSeq" id="XP_055358628.1"/>
    </source>
</evidence>
<proteinExistence type="predicted"/>
<evidence type="ECO:0000313" key="2">
    <source>
        <dbReference type="Proteomes" id="UP000515150"/>
    </source>
</evidence>